<accession>E3S2P1</accession>
<gene>
    <name evidence="2" type="ORF">PTT_16603</name>
</gene>
<dbReference type="eggNOG" id="ENOG502T17B">
    <property type="taxonomic scope" value="Eukaryota"/>
</dbReference>
<organism evidence="3">
    <name type="scientific">Pyrenophora teres f. teres (strain 0-1)</name>
    <name type="common">Barley net blotch fungus</name>
    <name type="synonym">Drechslera teres f. teres</name>
    <dbReference type="NCBI Taxonomy" id="861557"/>
    <lineage>
        <taxon>Eukaryota</taxon>
        <taxon>Fungi</taxon>
        <taxon>Dikarya</taxon>
        <taxon>Ascomycota</taxon>
        <taxon>Pezizomycotina</taxon>
        <taxon>Dothideomycetes</taxon>
        <taxon>Pleosporomycetidae</taxon>
        <taxon>Pleosporales</taxon>
        <taxon>Pleosporineae</taxon>
        <taxon>Pleosporaceae</taxon>
        <taxon>Pyrenophora</taxon>
    </lineage>
</organism>
<dbReference type="Gene3D" id="3.30.710.10">
    <property type="entry name" value="Potassium Channel Kv1.1, Chain A"/>
    <property type="match status" value="1"/>
</dbReference>
<feature type="domain" description="BTB" evidence="1">
    <location>
        <begin position="23"/>
        <end position="77"/>
    </location>
</feature>
<dbReference type="InterPro" id="IPR000210">
    <property type="entry name" value="BTB/POZ_dom"/>
</dbReference>
<dbReference type="Proteomes" id="UP000001067">
    <property type="component" value="Unassembled WGS sequence"/>
</dbReference>
<evidence type="ECO:0000259" key="1">
    <source>
        <dbReference type="PROSITE" id="PS50097"/>
    </source>
</evidence>
<dbReference type="HOGENOM" id="CLU_068279_2_0_1"/>
<dbReference type="EMBL" id="GL536784">
    <property type="protein sequence ID" value="EFQ87757.1"/>
    <property type="molecule type" value="Genomic_DNA"/>
</dbReference>
<keyword evidence="3" id="KW-1185">Reference proteome</keyword>
<protein>
    <recommendedName>
        <fullName evidence="1">BTB domain-containing protein</fullName>
    </recommendedName>
</protein>
<dbReference type="CDD" id="cd18186">
    <property type="entry name" value="BTB_POZ_ZBTB_KLHL-like"/>
    <property type="match status" value="1"/>
</dbReference>
<dbReference type="KEGG" id="pte:PTT_16603"/>
<evidence type="ECO:0000313" key="3">
    <source>
        <dbReference type="Proteomes" id="UP000001067"/>
    </source>
</evidence>
<reference evidence="2 3" key="1">
    <citation type="journal article" date="2010" name="Genome Biol.">
        <title>A first genome assembly of the barley fungal pathogen Pyrenophora teres f. teres.</title>
        <authorList>
            <person name="Ellwood S.R."/>
            <person name="Liu Z."/>
            <person name="Syme R.A."/>
            <person name="Lai Z."/>
            <person name="Hane J.K."/>
            <person name="Keiper F."/>
            <person name="Moffat C.S."/>
            <person name="Oliver R.P."/>
            <person name="Friesen T.L."/>
        </authorList>
    </citation>
    <scope>NUCLEOTIDE SEQUENCE [LARGE SCALE GENOMIC DNA]</scope>
    <source>
        <strain evidence="2 3">0-1</strain>
    </source>
</reference>
<dbReference type="Pfam" id="PF00651">
    <property type="entry name" value="BTB"/>
    <property type="match status" value="1"/>
</dbReference>
<sequence>MKGFDDIGKAPLRPSAAVAFDLGVVEVKLEKKAYTIHKKLLTEYSGYFRRKLSKNEGILNLHHFDRKSFEIFIDWIYEKTLPSCIADDGVVSLRYRAYVLAQQLSAIPFKTALMGAIFDKDSQSIPQSPEVKYLFFCLPDEDPMLQFLVDAFCVNNGIANMNVDDFLDIEALPKGYLGRILRKLHQLSDTAEKDKLLRRGDYIMMLCFNHMGVTSTAPIVDEAKDSETVEFDPTAEKEARTSWGECNEECDDKDASKNRDKYVAWLGSKKLDDWTFDIWDKNVDSSAASEATVVRAPDGGTPGCWL</sequence>
<name>E3S2P1_PYRTT</name>
<dbReference type="InterPro" id="IPR011333">
    <property type="entry name" value="SKP1/BTB/POZ_sf"/>
</dbReference>
<dbReference type="AlphaFoldDB" id="E3S2P1"/>
<dbReference type="PANTHER" id="PTHR47843">
    <property type="entry name" value="BTB DOMAIN-CONTAINING PROTEIN-RELATED"/>
    <property type="match status" value="1"/>
</dbReference>
<dbReference type="PANTHER" id="PTHR47843:SF2">
    <property type="entry name" value="BTB DOMAIN-CONTAINING PROTEIN"/>
    <property type="match status" value="1"/>
</dbReference>
<evidence type="ECO:0000313" key="2">
    <source>
        <dbReference type="EMBL" id="EFQ87757.1"/>
    </source>
</evidence>
<dbReference type="OrthoDB" id="194443at2759"/>
<dbReference type="SUPFAM" id="SSF54695">
    <property type="entry name" value="POZ domain"/>
    <property type="match status" value="1"/>
</dbReference>
<dbReference type="PROSITE" id="PS50097">
    <property type="entry name" value="BTB"/>
    <property type="match status" value="1"/>
</dbReference>
<proteinExistence type="predicted"/>